<dbReference type="SUPFAM" id="SSF69360">
    <property type="entry name" value="Cell wall binding repeat"/>
    <property type="match status" value="1"/>
</dbReference>
<evidence type="ECO:0008006" key="4">
    <source>
        <dbReference type="Google" id="ProtNLM"/>
    </source>
</evidence>
<organism evidence="2 3">
    <name type="scientific">Roseivirga misakiensis</name>
    <dbReference type="NCBI Taxonomy" id="1563681"/>
    <lineage>
        <taxon>Bacteria</taxon>
        <taxon>Pseudomonadati</taxon>
        <taxon>Bacteroidota</taxon>
        <taxon>Cytophagia</taxon>
        <taxon>Cytophagales</taxon>
        <taxon>Roseivirgaceae</taxon>
        <taxon>Roseivirga</taxon>
    </lineage>
</organism>
<keyword evidence="3" id="KW-1185">Reference proteome</keyword>
<evidence type="ECO:0000313" key="2">
    <source>
        <dbReference type="EMBL" id="OEK05933.1"/>
    </source>
</evidence>
<comment type="caution">
    <text evidence="2">The sequence shown here is derived from an EMBL/GenBank/DDBJ whole genome shotgun (WGS) entry which is preliminary data.</text>
</comment>
<keyword evidence="1" id="KW-0175">Coiled coil</keyword>
<name>A0A1E5T3H0_9BACT</name>
<dbReference type="STRING" id="1563681.BFP71_07420"/>
<protein>
    <recommendedName>
        <fullName evidence="4">WG repeat-containing protein</fullName>
    </recommendedName>
</protein>
<dbReference type="InterPro" id="IPR032774">
    <property type="entry name" value="WG_beta_rep"/>
</dbReference>
<feature type="coiled-coil region" evidence="1">
    <location>
        <begin position="191"/>
        <end position="218"/>
    </location>
</feature>
<evidence type="ECO:0000313" key="3">
    <source>
        <dbReference type="Proteomes" id="UP000095552"/>
    </source>
</evidence>
<dbReference type="PANTHER" id="PTHR37841:SF1">
    <property type="entry name" value="DUF3298 DOMAIN-CONTAINING PROTEIN"/>
    <property type="match status" value="1"/>
</dbReference>
<dbReference type="Pfam" id="PF14903">
    <property type="entry name" value="WG_beta_rep"/>
    <property type="match status" value="2"/>
</dbReference>
<accession>A0A1E5T3H0</accession>
<dbReference type="PANTHER" id="PTHR37841">
    <property type="entry name" value="GLR2918 PROTEIN"/>
    <property type="match status" value="1"/>
</dbReference>
<dbReference type="RefSeq" id="WP_069834852.1">
    <property type="nucleotide sequence ID" value="NZ_MDGQ01000004.1"/>
</dbReference>
<gene>
    <name evidence="2" type="ORF">BFP71_07420</name>
</gene>
<dbReference type="EMBL" id="MDGQ01000004">
    <property type="protein sequence ID" value="OEK05933.1"/>
    <property type="molecule type" value="Genomic_DNA"/>
</dbReference>
<dbReference type="OrthoDB" id="2485468at2"/>
<dbReference type="AlphaFoldDB" id="A0A1E5T3H0"/>
<reference evidence="2 3" key="1">
    <citation type="submission" date="2016-08" db="EMBL/GenBank/DDBJ databases">
        <title>Draft genome of Fabibacter sp. strain SK-8.</title>
        <authorList>
            <person name="Wong S.-K."/>
            <person name="Hamasaki K."/>
            <person name="Yoshizawa S."/>
        </authorList>
    </citation>
    <scope>NUCLEOTIDE SEQUENCE [LARGE SCALE GENOMIC DNA]</scope>
    <source>
        <strain evidence="2 3">SK-8</strain>
    </source>
</reference>
<dbReference type="Proteomes" id="UP000095552">
    <property type="component" value="Unassembled WGS sequence"/>
</dbReference>
<proteinExistence type="predicted"/>
<sequence>MKIRITGILLVFGLNVSIAQGIDYNKVAELVFQKPTAEGINVLKDALKRHHMQILVKFLYEKKEFKEYNIKQRDEYLDKTNLELDKVAKSSPSSSQLYKRIKELQREVKSKRRQQNSTMVMAELSYSSHLLASGLGNAANAERSYSEYLRLRNIADDHEYEANRLIDRLDPLIDEYNAQVGEFDGAYKKYVAEKQKNLDKLNARIEQSNEEYGKVVQELYDLYKNNIDIYFEEKRIAEEKAKEEARKQQALSFLNDIDFGDDDAEEKISDLTIKEVLINTERMQYDWDKYSGLVPVKGANKYGYVNKEGDVIIQPLYDLASTFSQGLAAVVQNGKSGFINIKGEVIVPITYEEVRSFSEGLAAVKNDGKWGFIDQKGATVIPFEYVEAYFFTNNLANVALNGEFFYINKQGEKVDK</sequence>
<evidence type="ECO:0000256" key="1">
    <source>
        <dbReference type="SAM" id="Coils"/>
    </source>
</evidence>